<keyword evidence="2" id="KW-1185">Reference proteome</keyword>
<gene>
    <name evidence="1" type="ORF">ACFFQV_17685</name>
</gene>
<accession>A0ABV5SUV4</accession>
<evidence type="ECO:0000313" key="2">
    <source>
        <dbReference type="Proteomes" id="UP001589667"/>
    </source>
</evidence>
<evidence type="ECO:0000313" key="1">
    <source>
        <dbReference type="EMBL" id="MFB9644126.1"/>
    </source>
</evidence>
<dbReference type="RefSeq" id="WP_170296177.1">
    <property type="nucleotide sequence ID" value="NZ_BAAANI010000005.1"/>
</dbReference>
<organism evidence="1 2">
    <name type="scientific">Agromyces lapidis</name>
    <dbReference type="NCBI Taxonomy" id="279574"/>
    <lineage>
        <taxon>Bacteria</taxon>
        <taxon>Bacillati</taxon>
        <taxon>Actinomycetota</taxon>
        <taxon>Actinomycetes</taxon>
        <taxon>Micrococcales</taxon>
        <taxon>Microbacteriaceae</taxon>
        <taxon>Agromyces</taxon>
    </lineage>
</organism>
<dbReference type="Proteomes" id="UP001589667">
    <property type="component" value="Unassembled WGS sequence"/>
</dbReference>
<dbReference type="EMBL" id="JBHMBL010000004">
    <property type="protein sequence ID" value="MFB9644126.1"/>
    <property type="molecule type" value="Genomic_DNA"/>
</dbReference>
<name>A0ABV5SUV4_9MICO</name>
<comment type="caution">
    <text evidence="1">The sequence shown here is derived from an EMBL/GenBank/DDBJ whole genome shotgun (WGS) entry which is preliminary data.</text>
</comment>
<protein>
    <recommendedName>
        <fullName evidence="3">DUF4393 domain-containing protein</fullName>
    </recommendedName>
</protein>
<proteinExistence type="predicted"/>
<reference evidence="1 2" key="1">
    <citation type="submission" date="2024-09" db="EMBL/GenBank/DDBJ databases">
        <authorList>
            <person name="Sun Q."/>
            <person name="Mori K."/>
        </authorList>
    </citation>
    <scope>NUCLEOTIDE SEQUENCE [LARGE SCALE GENOMIC DNA]</scope>
    <source>
        <strain evidence="1 2">JCM 14321</strain>
    </source>
</reference>
<evidence type="ECO:0008006" key="3">
    <source>
        <dbReference type="Google" id="ProtNLM"/>
    </source>
</evidence>
<sequence length="293" mass="32106">MIRDEIDALLSTIGNETRVDKYRRNSLLTLRERFSPPATQLRVDIDGPVTATVVANLTAALQRATALAAKALLDPKNAAITVQAGLVDRAPLLPVAQSHGTLYFEFPETDIDRDAMERSPMAHLSENAVLELLGILPEDAGDDQALRALPLRRPQYRSAVKALAASLGPEASISLSMTPTGSTEREHSVLTAKQAREVPELLSGVQDKRDTLTVFGIMDGLRTRRRLFYIEERDSGHEYFGAIEDDAQLASVMEFVGQPVVARIERLVTLRADGTKSHPSYSLISVAPDQRLL</sequence>